<protein>
    <submittedName>
        <fullName evidence="2">Uncharacterized protein</fullName>
    </submittedName>
</protein>
<feature type="region of interest" description="Disordered" evidence="1">
    <location>
        <begin position="181"/>
        <end position="262"/>
    </location>
</feature>
<evidence type="ECO:0000313" key="3">
    <source>
        <dbReference type="Proteomes" id="UP000481153"/>
    </source>
</evidence>
<comment type="caution">
    <text evidence="2">The sequence shown here is derived from an EMBL/GenBank/DDBJ whole genome shotgun (WGS) entry which is preliminary data.</text>
</comment>
<dbReference type="AlphaFoldDB" id="A0A6G0WQN4"/>
<reference evidence="2 3" key="1">
    <citation type="submission" date="2019-07" db="EMBL/GenBank/DDBJ databases">
        <title>Genomics analysis of Aphanomyces spp. identifies a new class of oomycete effector associated with host adaptation.</title>
        <authorList>
            <person name="Gaulin E."/>
        </authorList>
    </citation>
    <scope>NUCLEOTIDE SEQUENCE [LARGE SCALE GENOMIC DNA]</scope>
    <source>
        <strain evidence="2 3">ATCC 201684</strain>
    </source>
</reference>
<keyword evidence="3" id="KW-1185">Reference proteome</keyword>
<dbReference type="VEuPathDB" id="FungiDB:AeMF1_003677"/>
<evidence type="ECO:0000256" key="1">
    <source>
        <dbReference type="SAM" id="MobiDB-lite"/>
    </source>
</evidence>
<accession>A0A6G0WQN4</accession>
<name>A0A6G0WQN4_9STRA</name>
<evidence type="ECO:0000313" key="2">
    <source>
        <dbReference type="EMBL" id="KAF0729696.1"/>
    </source>
</evidence>
<organism evidence="2 3">
    <name type="scientific">Aphanomyces euteiches</name>
    <dbReference type="NCBI Taxonomy" id="100861"/>
    <lineage>
        <taxon>Eukaryota</taxon>
        <taxon>Sar</taxon>
        <taxon>Stramenopiles</taxon>
        <taxon>Oomycota</taxon>
        <taxon>Saprolegniomycetes</taxon>
        <taxon>Saprolegniales</taxon>
        <taxon>Verrucalvaceae</taxon>
        <taxon>Aphanomyces</taxon>
    </lineage>
</organism>
<dbReference type="EMBL" id="VJMJ01000162">
    <property type="protein sequence ID" value="KAF0729696.1"/>
    <property type="molecule type" value="Genomic_DNA"/>
</dbReference>
<proteinExistence type="predicted"/>
<sequence length="262" mass="28448">MASRNYNDNQTRQAIYGSAPTLQAGATAYTHHDPRGRSYGGGQSSFNPFAHDGQGHYHNPYDNAPPQVQPQPVAPLGGLHSIGSSNKRRGAPIGGEVVSTQPQIQLDNQSNFLYGAHQELYPPFNSPPSNFPQHPPTTTYGFPTPSQDHHQPWNSIKAAPPSFNYCYGEPQQEFMRETKEFNSRPASRSALGSAGAAMASLDEAGPSPTRWDNQQLPRQPDIYRHEPPPTTQGSQWSGTGAYGHASTRISRPPGGHSQVILG</sequence>
<feature type="compositionally biased region" description="Low complexity" evidence="1">
    <location>
        <begin position="183"/>
        <end position="201"/>
    </location>
</feature>
<gene>
    <name evidence="2" type="ORF">Ae201684_012756</name>
</gene>
<dbReference type="Proteomes" id="UP000481153">
    <property type="component" value="Unassembled WGS sequence"/>
</dbReference>